<reference evidence="1" key="1">
    <citation type="submission" date="2014-11" db="EMBL/GenBank/DDBJ databases">
        <authorList>
            <person name="Amaro Gonzalez C."/>
        </authorList>
    </citation>
    <scope>NUCLEOTIDE SEQUENCE</scope>
</reference>
<protein>
    <submittedName>
        <fullName evidence="1">Uncharacterized protein</fullName>
    </submittedName>
</protein>
<evidence type="ECO:0000313" key="1">
    <source>
        <dbReference type="EMBL" id="JAH47028.1"/>
    </source>
</evidence>
<accession>A0A0E9T2Y8</accession>
<dbReference type="AlphaFoldDB" id="A0A0E9T2Y8"/>
<organism evidence="1">
    <name type="scientific">Anguilla anguilla</name>
    <name type="common">European freshwater eel</name>
    <name type="synonym">Muraena anguilla</name>
    <dbReference type="NCBI Taxonomy" id="7936"/>
    <lineage>
        <taxon>Eukaryota</taxon>
        <taxon>Metazoa</taxon>
        <taxon>Chordata</taxon>
        <taxon>Craniata</taxon>
        <taxon>Vertebrata</taxon>
        <taxon>Euteleostomi</taxon>
        <taxon>Actinopterygii</taxon>
        <taxon>Neopterygii</taxon>
        <taxon>Teleostei</taxon>
        <taxon>Anguilliformes</taxon>
        <taxon>Anguillidae</taxon>
        <taxon>Anguilla</taxon>
    </lineage>
</organism>
<proteinExistence type="predicted"/>
<reference evidence="1" key="2">
    <citation type="journal article" date="2015" name="Fish Shellfish Immunol.">
        <title>Early steps in the European eel (Anguilla anguilla)-Vibrio vulnificus interaction in the gills: Role of the RtxA13 toxin.</title>
        <authorList>
            <person name="Callol A."/>
            <person name="Pajuelo D."/>
            <person name="Ebbesson L."/>
            <person name="Teles M."/>
            <person name="MacKenzie S."/>
            <person name="Amaro C."/>
        </authorList>
    </citation>
    <scope>NUCLEOTIDE SEQUENCE</scope>
</reference>
<name>A0A0E9T2Y8_ANGAN</name>
<dbReference type="EMBL" id="GBXM01061549">
    <property type="protein sequence ID" value="JAH47028.1"/>
    <property type="molecule type" value="Transcribed_RNA"/>
</dbReference>
<sequence length="31" mass="3689">MSELCMKYFFIVCATYQGLCACKLLYKLLYK</sequence>
<dbReference type="PROSITE" id="PS51257">
    <property type="entry name" value="PROKAR_LIPOPROTEIN"/>
    <property type="match status" value="1"/>
</dbReference>